<keyword evidence="2" id="KW-0436">Ligase</keyword>
<dbReference type="PANTHER" id="PTHR43679">
    <property type="entry name" value="OCTANOYLTRANSFERASE LIPM-RELATED"/>
    <property type="match status" value="1"/>
</dbReference>
<name>A0A0B5BCG5_9BACT</name>
<dbReference type="InterPro" id="IPR045864">
    <property type="entry name" value="aa-tRNA-synth_II/BPL/LPL"/>
</dbReference>
<evidence type="ECO:0000313" key="3">
    <source>
        <dbReference type="Proteomes" id="UP000057609"/>
    </source>
</evidence>
<dbReference type="InterPro" id="IPR050664">
    <property type="entry name" value="Octanoyltrans_LipM/LipL"/>
</dbReference>
<dbReference type="EMBL" id="CP009788">
    <property type="protein sequence ID" value="AJE04383.1"/>
    <property type="molecule type" value="Genomic_DNA"/>
</dbReference>
<accession>A0A0B5BCG5</accession>
<dbReference type="Proteomes" id="UP000057609">
    <property type="component" value="Chromosome"/>
</dbReference>
<dbReference type="PROSITE" id="PS51733">
    <property type="entry name" value="BPL_LPL_CATALYTIC"/>
    <property type="match status" value="1"/>
</dbReference>
<evidence type="ECO:0000259" key="1">
    <source>
        <dbReference type="PROSITE" id="PS51733"/>
    </source>
</evidence>
<keyword evidence="3" id="KW-1185">Reference proteome</keyword>
<dbReference type="Gene3D" id="3.30.930.10">
    <property type="entry name" value="Bira Bifunctional Protein, Domain 2"/>
    <property type="match status" value="1"/>
</dbReference>
<dbReference type="SUPFAM" id="SSF55681">
    <property type="entry name" value="Class II aaRS and biotin synthetases"/>
    <property type="match status" value="1"/>
</dbReference>
<evidence type="ECO:0000313" key="2">
    <source>
        <dbReference type="EMBL" id="AJE04383.1"/>
    </source>
</evidence>
<gene>
    <name evidence="2" type="ORF">GPICK_14380</name>
</gene>
<sequence length="275" mass="29493">MAADSPQNLTRWRLIDTGPLDGRANMAVDEALLRHFDPAASLPVLRLYGWEPPAFSLGRFQNGAEALDLERCRAAGIPVVRRITGGGMIYHAEELTYAVVCGPAQIPDGRGVKGAFRTLTRFLLSFYAGLGLDPSWAVERQPAEMLGLRTPLCFAGREEYDILAAGRKIGGNAQRRLKEAVFQHGSIPLRPALPQALPYLRQVPPGFLEGTASLAELGITAGAAILKERLAVAFAAALGVELVPSVLSDAEAATAARLKAERYGSDAWNLHGESP</sequence>
<feature type="domain" description="BPL/LPL catalytic" evidence="1">
    <location>
        <begin position="39"/>
        <end position="242"/>
    </location>
</feature>
<organism evidence="2 3">
    <name type="scientific">Geobacter pickeringii</name>
    <dbReference type="NCBI Taxonomy" id="345632"/>
    <lineage>
        <taxon>Bacteria</taxon>
        <taxon>Pseudomonadati</taxon>
        <taxon>Thermodesulfobacteriota</taxon>
        <taxon>Desulfuromonadia</taxon>
        <taxon>Geobacterales</taxon>
        <taxon>Geobacteraceae</taxon>
        <taxon>Geobacter</taxon>
    </lineage>
</organism>
<dbReference type="GO" id="GO:0016874">
    <property type="term" value="F:ligase activity"/>
    <property type="evidence" value="ECO:0007669"/>
    <property type="project" value="UniProtKB-KW"/>
</dbReference>
<dbReference type="RefSeq" id="WP_039744331.1">
    <property type="nucleotide sequence ID" value="NZ_CP009788.1"/>
</dbReference>
<protein>
    <submittedName>
        <fullName evidence="2">Lipoate--protein ligase</fullName>
    </submittedName>
</protein>
<dbReference type="Pfam" id="PF21948">
    <property type="entry name" value="LplA-B_cat"/>
    <property type="match status" value="1"/>
</dbReference>
<dbReference type="PANTHER" id="PTHR43679:SF2">
    <property type="entry name" value="OCTANOYL-[GCVH]:PROTEIN N-OCTANOYLTRANSFERASE"/>
    <property type="match status" value="1"/>
</dbReference>
<dbReference type="InterPro" id="IPR004143">
    <property type="entry name" value="BPL_LPL_catalytic"/>
</dbReference>
<dbReference type="AlphaFoldDB" id="A0A0B5BCG5"/>
<dbReference type="STRING" id="345632.GPICK_14380"/>
<dbReference type="CDD" id="cd16443">
    <property type="entry name" value="LplA"/>
    <property type="match status" value="1"/>
</dbReference>
<dbReference type="HOGENOM" id="CLU_022986_5_0_7"/>
<reference evidence="2 3" key="1">
    <citation type="journal article" date="2015" name="Genome Announc.">
        <title>Complete Genome of Geobacter pickeringii G13T, a Metal-Reducing Isolate from Sedimentary Kaolin Deposits.</title>
        <authorList>
            <person name="Badalamenti J.P."/>
            <person name="Bond D.R."/>
        </authorList>
    </citation>
    <scope>NUCLEOTIDE SEQUENCE [LARGE SCALE GENOMIC DNA]</scope>
    <source>
        <strain evidence="2 3">G13</strain>
    </source>
</reference>
<proteinExistence type="predicted"/>
<dbReference type="KEGG" id="gpi:GPICK_14380"/>